<dbReference type="AlphaFoldDB" id="A0AAV8X8F4"/>
<accession>A0AAV8X8F4</accession>
<dbReference type="EMBL" id="JAPWTK010000984">
    <property type="protein sequence ID" value="KAJ8934779.1"/>
    <property type="molecule type" value="Genomic_DNA"/>
</dbReference>
<dbReference type="Proteomes" id="UP001162162">
    <property type="component" value="Unassembled WGS sequence"/>
</dbReference>
<feature type="compositionally biased region" description="Polar residues" evidence="1">
    <location>
        <begin position="197"/>
        <end position="207"/>
    </location>
</feature>
<feature type="compositionally biased region" description="Polar residues" evidence="1">
    <location>
        <begin position="159"/>
        <end position="171"/>
    </location>
</feature>
<evidence type="ECO:0000313" key="2">
    <source>
        <dbReference type="EMBL" id="KAJ8934779.1"/>
    </source>
</evidence>
<evidence type="ECO:0000256" key="1">
    <source>
        <dbReference type="SAM" id="MobiDB-lite"/>
    </source>
</evidence>
<organism evidence="2 3">
    <name type="scientific">Aromia moschata</name>
    <dbReference type="NCBI Taxonomy" id="1265417"/>
    <lineage>
        <taxon>Eukaryota</taxon>
        <taxon>Metazoa</taxon>
        <taxon>Ecdysozoa</taxon>
        <taxon>Arthropoda</taxon>
        <taxon>Hexapoda</taxon>
        <taxon>Insecta</taxon>
        <taxon>Pterygota</taxon>
        <taxon>Neoptera</taxon>
        <taxon>Endopterygota</taxon>
        <taxon>Coleoptera</taxon>
        <taxon>Polyphaga</taxon>
        <taxon>Cucujiformia</taxon>
        <taxon>Chrysomeloidea</taxon>
        <taxon>Cerambycidae</taxon>
        <taxon>Cerambycinae</taxon>
        <taxon>Callichromatini</taxon>
        <taxon>Aromia</taxon>
    </lineage>
</organism>
<feature type="compositionally biased region" description="Polar residues" evidence="1">
    <location>
        <begin position="71"/>
        <end position="82"/>
    </location>
</feature>
<evidence type="ECO:0000313" key="3">
    <source>
        <dbReference type="Proteomes" id="UP001162162"/>
    </source>
</evidence>
<feature type="compositionally biased region" description="Low complexity" evidence="1">
    <location>
        <begin position="127"/>
        <end position="142"/>
    </location>
</feature>
<keyword evidence="3" id="KW-1185">Reference proteome</keyword>
<sequence length="346" mass="37939">MVCFDNRMQALDIQLRWPTRSWFIVDAVSKLEAKAIEDILVSRRPSCDSVGDQQHLHPSGFGNSHRRSPSLRRNSPTLQRSPSPRRKYPPHLHHDIGFSDTVSNVVEIVKHEHQRASQKRFARGSWSASTSPARSPSPTGGRHNSRYGPMRSSRRPDYGTTSLCQRSRSPSPTHPAVPHQQGPPLIAGAVVGIPMQQSAAHQGSMQHSHPMLGTRRQGRRLPPTPCKPSTLQLRPGTINFPKLNASPTHQQLQSQAVHATPHTYPHSFPATESPLEKSCLPAPVTTNIGANPGVRDSNQAPLSFEQAVALGRGAECCPVQYLTDTSPNRLVLDTLIPMTMTGASIC</sequence>
<feature type="region of interest" description="Disordered" evidence="1">
    <location>
        <begin position="113"/>
        <end position="185"/>
    </location>
</feature>
<reference evidence="2" key="1">
    <citation type="journal article" date="2023" name="Insect Mol. Biol.">
        <title>Genome sequencing provides insights into the evolution of gene families encoding plant cell wall-degrading enzymes in longhorned beetles.</title>
        <authorList>
            <person name="Shin N.R."/>
            <person name="Okamura Y."/>
            <person name="Kirsch R."/>
            <person name="Pauchet Y."/>
        </authorList>
    </citation>
    <scope>NUCLEOTIDE SEQUENCE</scope>
    <source>
        <strain evidence="2">AMC_N1</strain>
    </source>
</reference>
<comment type="caution">
    <text evidence="2">The sequence shown here is derived from an EMBL/GenBank/DDBJ whole genome shotgun (WGS) entry which is preliminary data.</text>
</comment>
<name>A0AAV8X8F4_9CUCU</name>
<proteinExistence type="predicted"/>
<protein>
    <submittedName>
        <fullName evidence="2">Uncharacterized protein</fullName>
    </submittedName>
</protein>
<feature type="region of interest" description="Disordered" evidence="1">
    <location>
        <begin position="197"/>
        <end position="221"/>
    </location>
</feature>
<feature type="region of interest" description="Disordered" evidence="1">
    <location>
        <begin position="47"/>
        <end position="96"/>
    </location>
</feature>
<gene>
    <name evidence="2" type="ORF">NQ318_005621</name>
</gene>